<comment type="caution">
    <text evidence="1">The sequence shown here is derived from an EMBL/GenBank/DDBJ whole genome shotgun (WGS) entry which is preliminary data.</text>
</comment>
<accession>A0A3N2QGT6</accession>
<evidence type="ECO:0008006" key="3">
    <source>
        <dbReference type="Google" id="ProtNLM"/>
    </source>
</evidence>
<dbReference type="Proteomes" id="UP000268016">
    <property type="component" value="Unassembled WGS sequence"/>
</dbReference>
<dbReference type="OrthoDB" id="8100530at2"/>
<keyword evidence="2" id="KW-1185">Reference proteome</keyword>
<gene>
    <name evidence="1" type="ORF">EAT49_20335</name>
</gene>
<dbReference type="AlphaFoldDB" id="A0A3N2QGT6"/>
<evidence type="ECO:0000313" key="2">
    <source>
        <dbReference type="Proteomes" id="UP000268016"/>
    </source>
</evidence>
<evidence type="ECO:0000313" key="1">
    <source>
        <dbReference type="EMBL" id="ROT94383.1"/>
    </source>
</evidence>
<reference evidence="1 2" key="1">
    <citation type="submission" date="2018-10" db="EMBL/GenBank/DDBJ databases">
        <title>Histidinibacterium lentulum gen. nov., sp. nov., a marine bacterium from the culture broth of Picochlorum sp. 122.</title>
        <authorList>
            <person name="Wang G."/>
        </authorList>
    </citation>
    <scope>NUCLEOTIDE SEQUENCE [LARGE SCALE GENOMIC DNA]</scope>
    <source>
        <strain evidence="1 2">B17</strain>
    </source>
</reference>
<dbReference type="EMBL" id="RDRB01000016">
    <property type="protein sequence ID" value="ROT94383.1"/>
    <property type="molecule type" value="Genomic_DNA"/>
</dbReference>
<organism evidence="1 2">
    <name type="scientific">Histidinibacterium lentulum</name>
    <dbReference type="NCBI Taxonomy" id="2480588"/>
    <lineage>
        <taxon>Bacteria</taxon>
        <taxon>Pseudomonadati</taxon>
        <taxon>Pseudomonadota</taxon>
        <taxon>Alphaproteobacteria</taxon>
        <taxon>Rhodobacterales</taxon>
        <taxon>Paracoccaceae</taxon>
        <taxon>Histidinibacterium</taxon>
    </lineage>
</organism>
<name>A0A3N2QGT6_9RHOB</name>
<proteinExistence type="predicted"/>
<protein>
    <recommendedName>
        <fullName evidence="3">Histidine kinase</fullName>
    </recommendedName>
</protein>
<sequence>MKDKRESFVRLAEARVNRALKDIRLIGNLSNKSAYSYTEEDVKKMFRALQREIEFARSKFGDGDSSGSGDFKL</sequence>